<reference evidence="3" key="1">
    <citation type="submission" date="2017-02" db="UniProtKB">
        <authorList>
            <consortium name="WormBaseParasite"/>
        </authorList>
    </citation>
    <scope>IDENTIFICATION</scope>
</reference>
<dbReference type="WBParaSite" id="ALUE_0000114601-mRNA-1">
    <property type="protein sequence ID" value="ALUE_0000114601-mRNA-1"/>
    <property type="gene ID" value="ALUE_0000114601"/>
</dbReference>
<keyword evidence="2" id="KW-1185">Reference proteome</keyword>
<evidence type="ECO:0000313" key="3">
    <source>
        <dbReference type="WBParaSite" id="ALUE_0000114601-mRNA-1"/>
    </source>
</evidence>
<name>A0A0M3HI01_ASCLU</name>
<accession>A0A0M3HI01</accession>
<organism evidence="2 3">
    <name type="scientific">Ascaris lumbricoides</name>
    <name type="common">Giant roundworm</name>
    <dbReference type="NCBI Taxonomy" id="6252"/>
    <lineage>
        <taxon>Eukaryota</taxon>
        <taxon>Metazoa</taxon>
        <taxon>Ecdysozoa</taxon>
        <taxon>Nematoda</taxon>
        <taxon>Chromadorea</taxon>
        <taxon>Rhabditida</taxon>
        <taxon>Spirurina</taxon>
        <taxon>Ascaridomorpha</taxon>
        <taxon>Ascaridoidea</taxon>
        <taxon>Ascarididae</taxon>
        <taxon>Ascaris</taxon>
    </lineage>
</organism>
<keyword evidence="1" id="KW-0812">Transmembrane</keyword>
<evidence type="ECO:0000313" key="2">
    <source>
        <dbReference type="Proteomes" id="UP000036681"/>
    </source>
</evidence>
<protein>
    <submittedName>
        <fullName evidence="3">Secreted protein</fullName>
    </submittedName>
</protein>
<keyword evidence="1" id="KW-0472">Membrane</keyword>
<dbReference type="AlphaFoldDB" id="A0A0M3HI01"/>
<proteinExistence type="predicted"/>
<sequence length="93" mass="10923">MLFFYEQVLRRWVQTLSFAIMVHRSRLGCSASSHNLQSTSSLLFIYYFSIYSFLFKAYLLCMCMSVSVCFFFVSVRVVQTFLGYDLQGDFLIC</sequence>
<feature type="transmembrane region" description="Helical" evidence="1">
    <location>
        <begin position="44"/>
        <end position="73"/>
    </location>
</feature>
<evidence type="ECO:0000256" key="1">
    <source>
        <dbReference type="SAM" id="Phobius"/>
    </source>
</evidence>
<dbReference type="Proteomes" id="UP000036681">
    <property type="component" value="Unplaced"/>
</dbReference>
<keyword evidence="1" id="KW-1133">Transmembrane helix</keyword>